<evidence type="ECO:0000313" key="6">
    <source>
        <dbReference type="EMBL" id="CAB1417782.1"/>
    </source>
</evidence>
<keyword evidence="2" id="KW-0597">Phosphoprotein</keyword>
<organism evidence="6 7">
    <name type="scientific">Pleuronectes platessa</name>
    <name type="common">European plaice</name>
    <dbReference type="NCBI Taxonomy" id="8262"/>
    <lineage>
        <taxon>Eukaryota</taxon>
        <taxon>Metazoa</taxon>
        <taxon>Chordata</taxon>
        <taxon>Craniata</taxon>
        <taxon>Vertebrata</taxon>
        <taxon>Euteleostomi</taxon>
        <taxon>Actinopterygii</taxon>
        <taxon>Neopterygii</taxon>
        <taxon>Teleostei</taxon>
        <taxon>Neoteleostei</taxon>
        <taxon>Acanthomorphata</taxon>
        <taxon>Carangaria</taxon>
        <taxon>Pleuronectiformes</taxon>
        <taxon>Pleuronectoidei</taxon>
        <taxon>Pleuronectidae</taxon>
        <taxon>Pleuronectes</taxon>
    </lineage>
</organism>
<dbReference type="SUPFAM" id="SSF52047">
    <property type="entry name" value="RNI-like"/>
    <property type="match status" value="1"/>
</dbReference>
<evidence type="ECO:0000256" key="2">
    <source>
        <dbReference type="ARBA" id="ARBA00022553"/>
    </source>
</evidence>
<dbReference type="Gene3D" id="3.80.10.10">
    <property type="entry name" value="Ribonuclease Inhibitor"/>
    <property type="match status" value="1"/>
</dbReference>
<dbReference type="Proteomes" id="UP001153269">
    <property type="component" value="Unassembled WGS sequence"/>
</dbReference>
<dbReference type="EMBL" id="CADEAL010000284">
    <property type="protein sequence ID" value="CAB1417782.1"/>
    <property type="molecule type" value="Genomic_DNA"/>
</dbReference>
<dbReference type="PANTHER" id="PTHR15354:SF1">
    <property type="entry name" value="LEUCINE-RICH REPEAT-CONTAINING PROTEIN 41"/>
    <property type="match status" value="1"/>
</dbReference>
<evidence type="ECO:0000256" key="3">
    <source>
        <dbReference type="ARBA" id="ARBA00022614"/>
    </source>
</evidence>
<evidence type="ECO:0000256" key="5">
    <source>
        <dbReference type="ARBA" id="ARBA00022786"/>
    </source>
</evidence>
<evidence type="ECO:0000256" key="1">
    <source>
        <dbReference type="ARBA" id="ARBA00014201"/>
    </source>
</evidence>
<keyword evidence="3" id="KW-0433">Leucine-rich repeat</keyword>
<proteinExistence type="predicted"/>
<dbReference type="InterPro" id="IPR032675">
    <property type="entry name" value="LRR_dom_sf"/>
</dbReference>
<reference evidence="6" key="1">
    <citation type="submission" date="2020-03" db="EMBL/GenBank/DDBJ databases">
        <authorList>
            <person name="Weist P."/>
        </authorList>
    </citation>
    <scope>NUCLEOTIDE SEQUENCE</scope>
</reference>
<evidence type="ECO:0000313" key="7">
    <source>
        <dbReference type="Proteomes" id="UP001153269"/>
    </source>
</evidence>
<gene>
    <name evidence="6" type="ORF">PLEPLA_LOCUS5601</name>
</gene>
<keyword evidence="5" id="KW-0833">Ubl conjugation pathway</keyword>
<dbReference type="InterPro" id="IPR026137">
    <property type="entry name" value="Leu_rpt_41"/>
</dbReference>
<accession>A0A9N7Y9H5</accession>
<dbReference type="AlphaFoldDB" id="A0A9N7Y9H5"/>
<dbReference type="PANTHER" id="PTHR15354">
    <property type="entry name" value="MUF1"/>
    <property type="match status" value="1"/>
</dbReference>
<evidence type="ECO:0000256" key="4">
    <source>
        <dbReference type="ARBA" id="ARBA00022737"/>
    </source>
</evidence>
<name>A0A9N7Y9H5_PLEPL</name>
<keyword evidence="7" id="KW-1185">Reference proteome</keyword>
<keyword evidence="4" id="KW-0677">Repeat</keyword>
<protein>
    <recommendedName>
        <fullName evidence="1">Leucine-rich repeat-containing protein 41</fullName>
    </recommendedName>
</protein>
<sequence length="525" mass="59189">MAGAEPPSLKETCLQAVRKHFAALDTEHVLDLPAALMEELLPQLTVCQLDELQPGLNQRGISTHCGWAGILKDMHGPNYAVDLLTEDGAKHEVMRMLFPPLFYGLTNHFVEKNLTNLNTSSFMLAAAKYIKHFLLYASSQKPLQSLIVEQQPLLNLLEKQIRSVAVLQSIDLLRGRHKQRWTCPQGQIECLEVRQCGSVSLSVLRKSLPTFFCLRSLTLHSFATFRDSDVLDLARGLKQLSESSRCSLTYLNIGILPFTKLMEILLDAVPKVTSLHVEILHMMWGQHHPQTVKSDVSELPLQKLTVKVTELQTDLHFITSVLRRSPHLTSLHLAGMNLPTGSSLSQLLITLSESNHGLRSLNLEDLNLSDCLPDILNLLRNCQLEELWCNDCRLLEKCSDKEEALQQLVSALRTVPSLHTLSLAQNRLTKNVCVLSELFSGSSPSSVKRLNISYNFIQPAELLEFAHRLRTHRPPQQLTLDLRMNPGDRDPDTWNAALNLLRPLCVLLLERWKSTDTMVDHISNM</sequence>
<comment type="caution">
    <text evidence="6">The sequence shown here is derived from an EMBL/GenBank/DDBJ whole genome shotgun (WGS) entry which is preliminary data.</text>
</comment>